<evidence type="ECO:0000259" key="1">
    <source>
        <dbReference type="Pfam" id="PF01593"/>
    </source>
</evidence>
<protein>
    <submittedName>
        <fullName evidence="2">Amine oxidase</fullName>
    </submittedName>
</protein>
<dbReference type="Proteomes" id="UP000037510">
    <property type="component" value="Unassembled WGS sequence"/>
</dbReference>
<reference evidence="2 3" key="1">
    <citation type="journal article" date="2015" name="Genome Biol. Evol.">
        <title>The genome of winter moth (Operophtera brumata) provides a genomic perspective on sexual dimorphism and phenology.</title>
        <authorList>
            <person name="Derks M.F."/>
            <person name="Smit S."/>
            <person name="Salis L."/>
            <person name="Schijlen E."/>
            <person name="Bossers A."/>
            <person name="Mateman C."/>
            <person name="Pijl A.S."/>
            <person name="de Ridder D."/>
            <person name="Groenen M.A."/>
            <person name="Visser M.E."/>
            <person name="Megens H.J."/>
        </authorList>
    </citation>
    <scope>NUCLEOTIDE SEQUENCE [LARGE SCALE GENOMIC DNA]</scope>
    <source>
        <strain evidence="2">WM2013NL</strain>
        <tissue evidence="2">Head and thorax</tissue>
    </source>
</reference>
<accession>A0A0L7L7C5</accession>
<dbReference type="SUPFAM" id="SSF51905">
    <property type="entry name" value="FAD/NAD(P)-binding domain"/>
    <property type="match status" value="1"/>
</dbReference>
<dbReference type="GO" id="GO:0046592">
    <property type="term" value="F:polyamine oxidase activity"/>
    <property type="evidence" value="ECO:0007669"/>
    <property type="project" value="TreeGrafter"/>
</dbReference>
<sequence>MTSLSQSDESQCCAQYHVFSVVYLLANPLELLGRPASGYSWYVQSNGTLVLEDISAKISSAISEEVNKADKKTGKGIAECVRNASATNPILKEHSEIAKSFIENYERMNHLGGQDDPSKGKSLRGLEEHWGCEGEFMLNWKGRGYTTILDVLLNKYPDPSKAVPLQILLNKEVENIRWGSRRSSQPGLDAMNPLVQVKCKDGSLFIAKSVIVTVSIGVLQERHTQLFNPPLPANKVSTINSLQLAVLDKIYIEFTKPWWPKTPCSFVILWRDEDKAQFTQDEKWITDVFALDTVPHQPNLLLAWIYGKGAEEMEHVSLAGIHAGVNKSQWASNPLARGAYAYRSVATEQNGGEGAILLSEPLYHGDEFPVVCFAGEATSHHRHSAVHGAVESGFREAERLIKSFKKFGV</sequence>
<name>A0A0L7L7C5_OPEBR</name>
<dbReference type="InterPro" id="IPR036188">
    <property type="entry name" value="FAD/NAD-bd_sf"/>
</dbReference>
<organism evidence="2 3">
    <name type="scientific">Operophtera brumata</name>
    <name type="common">Winter moth</name>
    <name type="synonym">Phalaena brumata</name>
    <dbReference type="NCBI Taxonomy" id="104452"/>
    <lineage>
        <taxon>Eukaryota</taxon>
        <taxon>Metazoa</taxon>
        <taxon>Ecdysozoa</taxon>
        <taxon>Arthropoda</taxon>
        <taxon>Hexapoda</taxon>
        <taxon>Insecta</taxon>
        <taxon>Pterygota</taxon>
        <taxon>Neoptera</taxon>
        <taxon>Endopterygota</taxon>
        <taxon>Lepidoptera</taxon>
        <taxon>Glossata</taxon>
        <taxon>Ditrysia</taxon>
        <taxon>Geometroidea</taxon>
        <taxon>Geometridae</taxon>
        <taxon>Larentiinae</taxon>
        <taxon>Operophtera</taxon>
    </lineage>
</organism>
<dbReference type="PANTHER" id="PTHR10742:SF398">
    <property type="entry name" value="AMINE OXIDASE DOMAIN-CONTAINING PROTEIN-RELATED"/>
    <property type="match status" value="1"/>
</dbReference>
<dbReference type="Gene3D" id="3.90.660.10">
    <property type="match status" value="2"/>
</dbReference>
<dbReference type="InterPro" id="IPR050281">
    <property type="entry name" value="Flavin_monoamine_oxidase"/>
</dbReference>
<evidence type="ECO:0000313" key="2">
    <source>
        <dbReference type="EMBL" id="KOB71383.1"/>
    </source>
</evidence>
<dbReference type="AlphaFoldDB" id="A0A0L7L7C5"/>
<dbReference type="STRING" id="104452.A0A0L7L7C5"/>
<evidence type="ECO:0000313" key="3">
    <source>
        <dbReference type="Proteomes" id="UP000037510"/>
    </source>
</evidence>
<dbReference type="Pfam" id="PF01593">
    <property type="entry name" value="Amino_oxidase"/>
    <property type="match status" value="1"/>
</dbReference>
<gene>
    <name evidence="2" type="ORF">OBRU01_13747</name>
</gene>
<dbReference type="SUPFAM" id="SSF54373">
    <property type="entry name" value="FAD-linked reductases, C-terminal domain"/>
    <property type="match status" value="1"/>
</dbReference>
<proteinExistence type="predicted"/>
<comment type="caution">
    <text evidence="2">The sequence shown here is derived from an EMBL/GenBank/DDBJ whole genome shotgun (WGS) entry which is preliminary data.</text>
</comment>
<dbReference type="InterPro" id="IPR002937">
    <property type="entry name" value="Amino_oxidase"/>
</dbReference>
<dbReference type="PANTHER" id="PTHR10742">
    <property type="entry name" value="FLAVIN MONOAMINE OXIDASE"/>
    <property type="match status" value="1"/>
</dbReference>
<keyword evidence="3" id="KW-1185">Reference proteome</keyword>
<feature type="domain" description="Amine oxidase" evidence="1">
    <location>
        <begin position="115"/>
        <end position="401"/>
    </location>
</feature>
<dbReference type="Gene3D" id="3.50.50.60">
    <property type="entry name" value="FAD/NAD(P)-binding domain"/>
    <property type="match status" value="2"/>
</dbReference>
<dbReference type="EMBL" id="JTDY01002453">
    <property type="protein sequence ID" value="KOB71383.1"/>
    <property type="molecule type" value="Genomic_DNA"/>
</dbReference>